<evidence type="ECO:0000313" key="4">
    <source>
        <dbReference type="Proteomes" id="UP000578531"/>
    </source>
</evidence>
<dbReference type="RefSeq" id="XP_037164968.1">
    <property type="nucleotide sequence ID" value="XM_037308194.1"/>
</dbReference>
<reference evidence="3 4" key="1">
    <citation type="journal article" date="2020" name="Genomics">
        <title>Complete, high-quality genomes from long-read metagenomic sequencing of two wolf lichen thalli reveals enigmatic genome architecture.</title>
        <authorList>
            <person name="McKenzie S.K."/>
            <person name="Walston R.F."/>
            <person name="Allen J.L."/>
        </authorList>
    </citation>
    <scope>NUCLEOTIDE SEQUENCE [LARGE SCALE GENOMIC DNA]</scope>
    <source>
        <strain evidence="3">WasteWater2</strain>
    </source>
</reference>
<comment type="caution">
    <text evidence="3">The sequence shown here is derived from an EMBL/GenBank/DDBJ whole genome shotgun (WGS) entry which is preliminary data.</text>
</comment>
<dbReference type="InterPro" id="IPR056884">
    <property type="entry name" value="NPHP3-like_N"/>
</dbReference>
<gene>
    <name evidence="3" type="ORF">HO173_006283</name>
</gene>
<dbReference type="GeneID" id="59287944"/>
<organism evidence="3 4">
    <name type="scientific">Letharia columbiana</name>
    <dbReference type="NCBI Taxonomy" id="112416"/>
    <lineage>
        <taxon>Eukaryota</taxon>
        <taxon>Fungi</taxon>
        <taxon>Dikarya</taxon>
        <taxon>Ascomycota</taxon>
        <taxon>Pezizomycotina</taxon>
        <taxon>Lecanoromycetes</taxon>
        <taxon>OSLEUM clade</taxon>
        <taxon>Lecanoromycetidae</taxon>
        <taxon>Lecanorales</taxon>
        <taxon>Lecanorineae</taxon>
        <taxon>Parmeliaceae</taxon>
        <taxon>Letharia</taxon>
    </lineage>
</organism>
<dbReference type="Proteomes" id="UP000578531">
    <property type="component" value="Unassembled WGS sequence"/>
</dbReference>
<feature type="domain" description="Nephrocystin 3-like N-terminal" evidence="2">
    <location>
        <begin position="85"/>
        <end position="201"/>
    </location>
</feature>
<protein>
    <recommendedName>
        <fullName evidence="2">Nephrocystin 3-like N-terminal domain-containing protein</fullName>
    </recommendedName>
</protein>
<dbReference type="Pfam" id="PF24883">
    <property type="entry name" value="NPHP3_N"/>
    <property type="match status" value="1"/>
</dbReference>
<evidence type="ECO:0000256" key="1">
    <source>
        <dbReference type="ARBA" id="ARBA00022737"/>
    </source>
</evidence>
<keyword evidence="1" id="KW-0677">Repeat</keyword>
<dbReference type="PANTHER" id="PTHR10039">
    <property type="entry name" value="AMELOGENIN"/>
    <property type="match status" value="1"/>
</dbReference>
<dbReference type="EMBL" id="JACCJC010000024">
    <property type="protein sequence ID" value="KAF6235600.1"/>
    <property type="molecule type" value="Genomic_DNA"/>
</dbReference>
<keyword evidence="4" id="KW-1185">Reference proteome</keyword>
<sequence length="257" mass="28297">MADPLSVSASIAGLITVTDAVLSRTSKYVKAVQSAPNEVSSLTLALGALSGILHNLRLVASQLEGEPFDTAIQVNHTYSCIETMEKVEYFFYYDYKTPTTQDLRNILGSLACQLAVQDDQSFGKLQAFYAKHNRPDRPSVGFDLRVLHDLLVEMASSFDDAMVVVDALDECRTQTTCITSLLSGLNDSGEAGNTKTLFLSRSEREICEVLENYDQVSVAAIECRTRNKELRIKDQSLKQNIMERLVEGADGIVIKSA</sequence>
<dbReference type="OrthoDB" id="1577640at2759"/>
<accession>A0A8H6FVK8</accession>
<evidence type="ECO:0000259" key="2">
    <source>
        <dbReference type="Pfam" id="PF24883"/>
    </source>
</evidence>
<proteinExistence type="predicted"/>
<name>A0A8H6FVK8_9LECA</name>
<dbReference type="AlphaFoldDB" id="A0A8H6FVK8"/>
<evidence type="ECO:0000313" key="3">
    <source>
        <dbReference type="EMBL" id="KAF6235600.1"/>
    </source>
</evidence>
<dbReference type="PANTHER" id="PTHR10039:SF15">
    <property type="entry name" value="NACHT DOMAIN-CONTAINING PROTEIN"/>
    <property type="match status" value="1"/>
</dbReference>